<accession>A0A134AJY9</accession>
<evidence type="ECO:0000313" key="3">
    <source>
        <dbReference type="Proteomes" id="UP000070442"/>
    </source>
</evidence>
<proteinExistence type="predicted"/>
<dbReference type="EMBL" id="LSDG01000008">
    <property type="protein sequence ID" value="KXB68053.1"/>
    <property type="molecule type" value="Genomic_DNA"/>
</dbReference>
<keyword evidence="1" id="KW-0472">Membrane</keyword>
<dbReference type="AlphaFoldDB" id="A0A134AJY9"/>
<keyword evidence="1" id="KW-1133">Transmembrane helix</keyword>
<dbReference type="PATRIC" id="fig|755172.3.peg.357"/>
<gene>
    <name evidence="2" type="ORF">HMPREF1863_00371</name>
</gene>
<dbReference type="Proteomes" id="UP000070442">
    <property type="component" value="Unassembled WGS sequence"/>
</dbReference>
<sequence length="79" mass="9353">MIAFFLCIIPYTRLKNEESGANPLHFSGKKRDGRHSFLPSLFALFFPILIPSLKIYFLFPRFSHMFSTLHTDLYTLKRR</sequence>
<evidence type="ECO:0000256" key="1">
    <source>
        <dbReference type="SAM" id="Phobius"/>
    </source>
</evidence>
<protein>
    <submittedName>
        <fullName evidence="2">Uncharacterized protein</fullName>
    </submittedName>
</protein>
<reference evidence="3" key="1">
    <citation type="submission" date="2016-01" db="EMBL/GenBank/DDBJ databases">
        <authorList>
            <person name="Mitreva M."/>
            <person name="Pepin K.H."/>
            <person name="Mihindukulasuriya K.A."/>
            <person name="Fulton R."/>
            <person name="Fronick C."/>
            <person name="O'Laughlin M."/>
            <person name="Miner T."/>
            <person name="Herter B."/>
            <person name="Rosa B.A."/>
            <person name="Cordes M."/>
            <person name="Tomlinson C."/>
            <person name="Wollam A."/>
            <person name="Palsikar V.B."/>
            <person name="Mardis E.R."/>
            <person name="Wilson R.K."/>
        </authorList>
    </citation>
    <scope>NUCLEOTIDE SEQUENCE [LARGE SCALE GENOMIC DNA]</scope>
    <source>
        <strain evidence="3">DNF00729</strain>
    </source>
</reference>
<organism evidence="2 3">
    <name type="scientific">Aedoeadaptatus coxii</name>
    <dbReference type="NCBI Taxonomy" id="755172"/>
    <lineage>
        <taxon>Bacteria</taxon>
        <taxon>Bacillati</taxon>
        <taxon>Bacillota</taxon>
        <taxon>Tissierellia</taxon>
        <taxon>Tissierellales</taxon>
        <taxon>Peptoniphilaceae</taxon>
        <taxon>Aedoeadaptatus</taxon>
    </lineage>
</organism>
<dbReference type="STRING" id="755172.HMPREF1863_00371"/>
<keyword evidence="1" id="KW-0812">Transmembrane</keyword>
<name>A0A134AJY9_9FIRM</name>
<comment type="caution">
    <text evidence="2">The sequence shown here is derived from an EMBL/GenBank/DDBJ whole genome shotgun (WGS) entry which is preliminary data.</text>
</comment>
<feature type="transmembrane region" description="Helical" evidence="1">
    <location>
        <begin position="38"/>
        <end position="59"/>
    </location>
</feature>
<evidence type="ECO:0000313" key="2">
    <source>
        <dbReference type="EMBL" id="KXB68053.1"/>
    </source>
</evidence>
<keyword evidence="3" id="KW-1185">Reference proteome</keyword>